<sequence>MKNLSHIKHVWPNPIDLARDLGLPYTTVHSWEQRGRIPPDRDFDLIDAAAKRGEKLTLEQLAAARKAGAQTTKGAAA</sequence>
<evidence type="ECO:0000313" key="2">
    <source>
        <dbReference type="Proteomes" id="UP001595557"/>
    </source>
</evidence>
<protein>
    <recommendedName>
        <fullName evidence="3">DNA-binding transcriptional regulator Cro</fullName>
    </recommendedName>
</protein>
<evidence type="ECO:0000313" key="1">
    <source>
        <dbReference type="EMBL" id="MFC3169246.1"/>
    </source>
</evidence>
<reference evidence="2" key="1">
    <citation type="journal article" date="2019" name="Int. J. Syst. Evol. Microbiol.">
        <title>The Global Catalogue of Microorganisms (GCM) 10K type strain sequencing project: providing services to taxonomists for standard genome sequencing and annotation.</title>
        <authorList>
            <consortium name="The Broad Institute Genomics Platform"/>
            <consortium name="The Broad Institute Genome Sequencing Center for Infectious Disease"/>
            <person name="Wu L."/>
            <person name="Ma J."/>
        </authorList>
    </citation>
    <scope>NUCLEOTIDE SEQUENCE [LARGE SCALE GENOMIC DNA]</scope>
    <source>
        <strain evidence="2">KCTC 52239</strain>
    </source>
</reference>
<proteinExistence type="predicted"/>
<evidence type="ECO:0008006" key="3">
    <source>
        <dbReference type="Google" id="ProtNLM"/>
    </source>
</evidence>
<dbReference type="RefSeq" id="WP_207464488.1">
    <property type="nucleotide sequence ID" value="NZ_JAFNAW010000001.1"/>
</dbReference>
<comment type="caution">
    <text evidence="1">The sequence shown here is derived from an EMBL/GenBank/DDBJ whole genome shotgun (WGS) entry which is preliminary data.</text>
</comment>
<keyword evidence="2" id="KW-1185">Reference proteome</keyword>
<accession>A0ABV7IHG0</accession>
<dbReference type="EMBL" id="JBHRTE010000059">
    <property type="protein sequence ID" value="MFC3169246.1"/>
    <property type="molecule type" value="Genomic_DNA"/>
</dbReference>
<dbReference type="Proteomes" id="UP001595557">
    <property type="component" value="Unassembled WGS sequence"/>
</dbReference>
<organism evidence="1 2">
    <name type="scientific">Paracoccus fontiphilus</name>
    <dbReference type="NCBI Taxonomy" id="1815556"/>
    <lineage>
        <taxon>Bacteria</taxon>
        <taxon>Pseudomonadati</taxon>
        <taxon>Pseudomonadota</taxon>
        <taxon>Alphaproteobacteria</taxon>
        <taxon>Rhodobacterales</taxon>
        <taxon>Paracoccaceae</taxon>
        <taxon>Paracoccus</taxon>
    </lineage>
</organism>
<name>A0ABV7IHG0_9RHOB</name>
<gene>
    <name evidence="1" type="ORF">ACFOD7_14430</name>
</gene>